<evidence type="ECO:0000259" key="2">
    <source>
        <dbReference type="Pfam" id="PF05685"/>
    </source>
</evidence>
<name>A0AAE4FU67_9CYAN</name>
<dbReference type="EMBL" id="JAVMIP010000029">
    <property type="protein sequence ID" value="MDS3862413.1"/>
    <property type="molecule type" value="Genomic_DNA"/>
</dbReference>
<reference evidence="4" key="1">
    <citation type="submission" date="2023-07" db="EMBL/GenBank/DDBJ databases">
        <authorList>
            <person name="Luz R."/>
            <person name="Cordeiro R."/>
            <person name="Fonseca A."/>
            <person name="Goncalves V."/>
        </authorList>
    </citation>
    <scope>NUCLEOTIDE SEQUENCE [LARGE SCALE GENOMIC DNA]</scope>
    <source>
        <strain evidence="4">BACA0444</strain>
    </source>
</reference>
<gene>
    <name evidence="3" type="ORF">RIF25_16575</name>
</gene>
<dbReference type="RefSeq" id="WP_322879617.1">
    <property type="nucleotide sequence ID" value="NZ_JAVMIP010000029.1"/>
</dbReference>
<dbReference type="InterPro" id="IPR012296">
    <property type="entry name" value="Nuclease_put_TT1808"/>
</dbReference>
<dbReference type="Proteomes" id="UP001268256">
    <property type="component" value="Unassembled WGS sequence"/>
</dbReference>
<dbReference type="PANTHER" id="PTHR33352">
    <property type="entry name" value="SLR1095 PROTEIN"/>
    <property type="match status" value="1"/>
</dbReference>
<dbReference type="Gene3D" id="3.90.1570.10">
    <property type="entry name" value="tt1808, chain A"/>
    <property type="match status" value="1"/>
</dbReference>
<keyword evidence="3" id="KW-0540">Nuclease</keyword>
<evidence type="ECO:0000313" key="3">
    <source>
        <dbReference type="EMBL" id="MDS3862413.1"/>
    </source>
</evidence>
<dbReference type="GO" id="GO:0004519">
    <property type="term" value="F:endonuclease activity"/>
    <property type="evidence" value="ECO:0007669"/>
    <property type="project" value="UniProtKB-KW"/>
</dbReference>
<dbReference type="InterPro" id="IPR011335">
    <property type="entry name" value="Restrct_endonuc-II-like"/>
</dbReference>
<dbReference type="Pfam" id="PF05685">
    <property type="entry name" value="Uma2"/>
    <property type="match status" value="1"/>
</dbReference>
<feature type="domain" description="Putative restriction endonuclease" evidence="2">
    <location>
        <begin position="35"/>
        <end position="177"/>
    </location>
</feature>
<keyword evidence="3" id="KW-0255">Endonuclease</keyword>
<evidence type="ECO:0000256" key="1">
    <source>
        <dbReference type="SAM" id="Coils"/>
    </source>
</evidence>
<feature type="coiled-coil region" evidence="1">
    <location>
        <begin position="203"/>
        <end position="232"/>
    </location>
</feature>
<keyword evidence="3" id="KW-0378">Hydrolase</keyword>
<organism evidence="3 4">
    <name type="scientific">Pseudocalidococcus azoricus BACA0444</name>
    <dbReference type="NCBI Taxonomy" id="2918990"/>
    <lineage>
        <taxon>Bacteria</taxon>
        <taxon>Bacillati</taxon>
        <taxon>Cyanobacteriota</taxon>
        <taxon>Cyanophyceae</taxon>
        <taxon>Acaryochloridales</taxon>
        <taxon>Thermosynechococcaceae</taxon>
        <taxon>Pseudocalidococcus</taxon>
        <taxon>Pseudocalidococcus azoricus</taxon>
    </lineage>
</organism>
<dbReference type="CDD" id="cd06260">
    <property type="entry name" value="DUF820-like"/>
    <property type="match status" value="1"/>
</dbReference>
<dbReference type="SUPFAM" id="SSF52980">
    <property type="entry name" value="Restriction endonuclease-like"/>
    <property type="match status" value="1"/>
</dbReference>
<dbReference type="AlphaFoldDB" id="A0AAE4FU67"/>
<sequence>MVGQLEIRPILAEDLAAVMPSAQGLLSDEPEMESSLHYLQLLLLVTSLNWYWQARKDYFIGANLAIYYSREQLRQRDFRGPDLFLVKNVDPWLRPSWVVWEEDGRYPDLILEIFSDSTAAIDRQEKRFLYQNRFRIPEYFWFSPDTQEFMGLRLVNCVYEEIAPNAQGHRWSQELELFLGLHQSRLRYFTANGELILTPEEAAQQFQLELQATQAELEAAQQKQQLLAAKLRALGIDLDRLT</sequence>
<dbReference type="InterPro" id="IPR008538">
    <property type="entry name" value="Uma2"/>
</dbReference>
<keyword evidence="4" id="KW-1185">Reference proteome</keyword>
<accession>A0AAE4FU67</accession>
<evidence type="ECO:0000313" key="4">
    <source>
        <dbReference type="Proteomes" id="UP001268256"/>
    </source>
</evidence>
<protein>
    <submittedName>
        <fullName evidence="3">Uma2 family endonuclease</fullName>
    </submittedName>
</protein>
<proteinExistence type="predicted"/>
<keyword evidence="1" id="KW-0175">Coiled coil</keyword>
<dbReference type="PANTHER" id="PTHR33352:SF3">
    <property type="entry name" value="SLR1612 PROTEIN"/>
    <property type="match status" value="1"/>
</dbReference>
<comment type="caution">
    <text evidence="3">The sequence shown here is derived from an EMBL/GenBank/DDBJ whole genome shotgun (WGS) entry which is preliminary data.</text>
</comment>